<name>A0AAD6ZPB9_9AGAR</name>
<dbReference type="Proteomes" id="UP001218218">
    <property type="component" value="Unassembled WGS sequence"/>
</dbReference>
<gene>
    <name evidence="3" type="ORF">DFH08DRAFT_814874</name>
</gene>
<evidence type="ECO:0000256" key="2">
    <source>
        <dbReference type="SAM" id="MobiDB-lite"/>
    </source>
</evidence>
<comment type="caution">
    <text evidence="3">The sequence shown here is derived from an EMBL/GenBank/DDBJ whole genome shotgun (WGS) entry which is preliminary data.</text>
</comment>
<dbReference type="AlphaFoldDB" id="A0AAD6ZPB9"/>
<evidence type="ECO:0000256" key="1">
    <source>
        <dbReference type="SAM" id="Coils"/>
    </source>
</evidence>
<proteinExistence type="predicted"/>
<sequence length="297" mass="33592">MPLNCDYDRDHVPRQYHAYNRNHEELVRLDRERFLMSFTDPPAIIAAWQVEIYCLHHMKVVAPGYTIVQNPYGHKTFAEYMNQHTSVGLGFAYVDTEDDCSTVYPPTGFEPATLDKFLVNDADFDLGEIVRKDHVQVSRKWYDLQVQAIQRRDVGRYDKMQHSKAAKKLKGGVPDLSTPEARSGMARKRALGNADADHRSGKRHRGETETREGTPVSVRGTPLERDGTETPALPFPSSSSFGRSIAGDKTPRFSPEEEVILAGINKEADSEVEKVLKAKELKEKELKEKESSKMAVD</sequence>
<keyword evidence="1" id="KW-0175">Coiled coil</keyword>
<dbReference type="EMBL" id="JARIHO010000035">
    <property type="protein sequence ID" value="KAJ7331564.1"/>
    <property type="molecule type" value="Genomic_DNA"/>
</dbReference>
<evidence type="ECO:0000313" key="4">
    <source>
        <dbReference type="Proteomes" id="UP001218218"/>
    </source>
</evidence>
<feature type="coiled-coil region" evidence="1">
    <location>
        <begin position="265"/>
        <end position="292"/>
    </location>
</feature>
<protein>
    <submittedName>
        <fullName evidence="3">Uncharacterized protein</fullName>
    </submittedName>
</protein>
<evidence type="ECO:0000313" key="3">
    <source>
        <dbReference type="EMBL" id="KAJ7331564.1"/>
    </source>
</evidence>
<organism evidence="3 4">
    <name type="scientific">Mycena albidolilacea</name>
    <dbReference type="NCBI Taxonomy" id="1033008"/>
    <lineage>
        <taxon>Eukaryota</taxon>
        <taxon>Fungi</taxon>
        <taxon>Dikarya</taxon>
        <taxon>Basidiomycota</taxon>
        <taxon>Agaricomycotina</taxon>
        <taxon>Agaricomycetes</taxon>
        <taxon>Agaricomycetidae</taxon>
        <taxon>Agaricales</taxon>
        <taxon>Marasmiineae</taxon>
        <taxon>Mycenaceae</taxon>
        <taxon>Mycena</taxon>
    </lineage>
</organism>
<reference evidence="3" key="1">
    <citation type="submission" date="2023-03" db="EMBL/GenBank/DDBJ databases">
        <title>Massive genome expansion in bonnet fungi (Mycena s.s.) driven by repeated elements and novel gene families across ecological guilds.</title>
        <authorList>
            <consortium name="Lawrence Berkeley National Laboratory"/>
            <person name="Harder C.B."/>
            <person name="Miyauchi S."/>
            <person name="Viragh M."/>
            <person name="Kuo A."/>
            <person name="Thoen E."/>
            <person name="Andreopoulos B."/>
            <person name="Lu D."/>
            <person name="Skrede I."/>
            <person name="Drula E."/>
            <person name="Henrissat B."/>
            <person name="Morin E."/>
            <person name="Kohler A."/>
            <person name="Barry K."/>
            <person name="LaButti K."/>
            <person name="Morin E."/>
            <person name="Salamov A."/>
            <person name="Lipzen A."/>
            <person name="Mereny Z."/>
            <person name="Hegedus B."/>
            <person name="Baldrian P."/>
            <person name="Stursova M."/>
            <person name="Weitz H."/>
            <person name="Taylor A."/>
            <person name="Grigoriev I.V."/>
            <person name="Nagy L.G."/>
            <person name="Martin F."/>
            <person name="Kauserud H."/>
        </authorList>
    </citation>
    <scope>NUCLEOTIDE SEQUENCE</scope>
    <source>
        <strain evidence="3">CBHHK002</strain>
    </source>
</reference>
<feature type="region of interest" description="Disordered" evidence="2">
    <location>
        <begin position="165"/>
        <end position="254"/>
    </location>
</feature>
<accession>A0AAD6ZPB9</accession>
<keyword evidence="4" id="KW-1185">Reference proteome</keyword>